<evidence type="ECO:0000313" key="4">
    <source>
        <dbReference type="Proteomes" id="UP001597399"/>
    </source>
</evidence>
<proteinExistence type="predicted"/>
<dbReference type="Proteomes" id="UP001597399">
    <property type="component" value="Unassembled WGS sequence"/>
</dbReference>
<dbReference type="PIRSF" id="PIRSF004966">
    <property type="entry name" value="UCP004966"/>
    <property type="match status" value="1"/>
</dbReference>
<protein>
    <submittedName>
        <fullName evidence="3">Aconitase X swivel domain-containing protein</fullName>
    </submittedName>
</protein>
<reference evidence="4" key="1">
    <citation type="journal article" date="2019" name="Int. J. Syst. Evol. Microbiol.">
        <title>The Global Catalogue of Microorganisms (GCM) 10K type strain sequencing project: providing services to taxonomists for standard genome sequencing and annotation.</title>
        <authorList>
            <consortium name="The Broad Institute Genomics Platform"/>
            <consortium name="The Broad Institute Genome Sequencing Center for Infectious Disease"/>
            <person name="Wu L."/>
            <person name="Ma J."/>
        </authorList>
    </citation>
    <scope>NUCLEOTIDE SEQUENCE [LARGE SCALE GENOMIC DNA]</scope>
    <source>
        <strain evidence="4">TISTR 2466</strain>
    </source>
</reference>
<evidence type="ECO:0000313" key="3">
    <source>
        <dbReference type="EMBL" id="MFD2693425.1"/>
    </source>
</evidence>
<keyword evidence="4" id="KW-1185">Reference proteome</keyword>
<dbReference type="Gene3D" id="3.50.30.10">
    <property type="entry name" value="Phosphohistidine domain"/>
    <property type="match status" value="1"/>
</dbReference>
<keyword evidence="1" id="KW-0456">Lyase</keyword>
<dbReference type="InterPro" id="IPR012016">
    <property type="entry name" value="PMDh-S-like"/>
</dbReference>
<feature type="domain" description="Phosphomevalonate dehydratase small subunit-like" evidence="2">
    <location>
        <begin position="29"/>
        <end position="105"/>
    </location>
</feature>
<dbReference type="SUPFAM" id="SSF52016">
    <property type="entry name" value="LeuD/IlvD-like"/>
    <property type="match status" value="1"/>
</dbReference>
<sequence length="135" mass="14780">MSETYGCHKVSEGVIEGEVLISTDDFCFYLVDPKTGVVIEKNHCLEGQSIADKILVFPSGKGSSVVQADGMYQLKMTGKGPRALIIKYPDTVLVASSIIMELPVVDRVPKDFYEQVKNGDKLRVDADQGILIIQS</sequence>
<gene>
    <name evidence="3" type="ORF">ACFSUE_07275</name>
</gene>
<dbReference type="InterPro" id="IPR002840">
    <property type="entry name" value="PMDh-S-like_dom"/>
</dbReference>
<accession>A0ABW5S4H6</accession>
<dbReference type="RefSeq" id="WP_253060145.1">
    <property type="nucleotide sequence ID" value="NZ_JAMXWM010000005.1"/>
</dbReference>
<dbReference type="EMBL" id="JBHUMQ010000017">
    <property type="protein sequence ID" value="MFD2693425.1"/>
    <property type="molecule type" value="Genomic_DNA"/>
</dbReference>
<dbReference type="CDD" id="cd01356">
    <property type="entry name" value="AcnX_swivel"/>
    <property type="match status" value="1"/>
</dbReference>
<evidence type="ECO:0000259" key="2">
    <source>
        <dbReference type="Pfam" id="PF01989"/>
    </source>
</evidence>
<comment type="caution">
    <text evidence="3">The sequence shown here is derived from an EMBL/GenBank/DDBJ whole genome shotgun (WGS) entry which is preliminary data.</text>
</comment>
<name>A0ABW5S4H6_9BACL</name>
<evidence type="ECO:0000256" key="1">
    <source>
        <dbReference type="ARBA" id="ARBA00023239"/>
    </source>
</evidence>
<dbReference type="Pfam" id="PF01989">
    <property type="entry name" value="AcnX_swivel_put"/>
    <property type="match status" value="1"/>
</dbReference>
<organism evidence="3 4">
    <name type="scientific">Sporolactobacillus shoreicorticis</name>
    <dbReference type="NCBI Taxonomy" id="1923877"/>
    <lineage>
        <taxon>Bacteria</taxon>
        <taxon>Bacillati</taxon>
        <taxon>Bacillota</taxon>
        <taxon>Bacilli</taxon>
        <taxon>Bacillales</taxon>
        <taxon>Sporolactobacillaceae</taxon>
        <taxon>Sporolactobacillus</taxon>
    </lineage>
</organism>